<dbReference type="EMBL" id="VSRR010074195">
    <property type="protein sequence ID" value="MPC87342.1"/>
    <property type="molecule type" value="Genomic_DNA"/>
</dbReference>
<proteinExistence type="predicted"/>
<evidence type="ECO:0000313" key="3">
    <source>
        <dbReference type="Proteomes" id="UP000324222"/>
    </source>
</evidence>
<organism evidence="2 3">
    <name type="scientific">Portunus trituberculatus</name>
    <name type="common">Swimming crab</name>
    <name type="synonym">Neptunus trituberculatus</name>
    <dbReference type="NCBI Taxonomy" id="210409"/>
    <lineage>
        <taxon>Eukaryota</taxon>
        <taxon>Metazoa</taxon>
        <taxon>Ecdysozoa</taxon>
        <taxon>Arthropoda</taxon>
        <taxon>Crustacea</taxon>
        <taxon>Multicrustacea</taxon>
        <taxon>Malacostraca</taxon>
        <taxon>Eumalacostraca</taxon>
        <taxon>Eucarida</taxon>
        <taxon>Decapoda</taxon>
        <taxon>Pleocyemata</taxon>
        <taxon>Brachyura</taxon>
        <taxon>Eubrachyura</taxon>
        <taxon>Portunoidea</taxon>
        <taxon>Portunidae</taxon>
        <taxon>Portuninae</taxon>
        <taxon>Portunus</taxon>
    </lineage>
</organism>
<name>A0A5B7ITX0_PORTR</name>
<gene>
    <name evidence="2" type="ORF">E2C01_082202</name>
</gene>
<sequence length="20" mass="2443">MEIWKQDTMSPARTLYNTTR</sequence>
<evidence type="ECO:0000313" key="2">
    <source>
        <dbReference type="EMBL" id="MPC87342.1"/>
    </source>
</evidence>
<comment type="caution">
    <text evidence="2">The sequence shown here is derived from an EMBL/GenBank/DDBJ whole genome shotgun (WGS) entry which is preliminary data.</text>
</comment>
<keyword evidence="3" id="KW-1185">Reference proteome</keyword>
<reference evidence="2 3" key="1">
    <citation type="submission" date="2019-05" db="EMBL/GenBank/DDBJ databases">
        <title>Another draft genome of Portunus trituberculatus and its Hox gene families provides insights of decapod evolution.</title>
        <authorList>
            <person name="Jeong J.-H."/>
            <person name="Song I."/>
            <person name="Kim S."/>
            <person name="Choi T."/>
            <person name="Kim D."/>
            <person name="Ryu S."/>
            <person name="Kim W."/>
        </authorList>
    </citation>
    <scope>NUCLEOTIDE SEQUENCE [LARGE SCALE GENOMIC DNA]</scope>
    <source>
        <tissue evidence="2">Muscle</tissue>
    </source>
</reference>
<evidence type="ECO:0000256" key="1">
    <source>
        <dbReference type="SAM" id="MobiDB-lite"/>
    </source>
</evidence>
<dbReference type="Proteomes" id="UP000324222">
    <property type="component" value="Unassembled WGS sequence"/>
</dbReference>
<dbReference type="AlphaFoldDB" id="A0A5B7ITX0"/>
<protein>
    <submittedName>
        <fullName evidence="2">Uncharacterized protein</fullName>
    </submittedName>
</protein>
<accession>A0A5B7ITX0</accession>
<feature type="compositionally biased region" description="Polar residues" evidence="1">
    <location>
        <begin position="7"/>
        <end position="20"/>
    </location>
</feature>
<feature type="region of interest" description="Disordered" evidence="1">
    <location>
        <begin position="1"/>
        <end position="20"/>
    </location>
</feature>